<evidence type="ECO:0000313" key="1">
    <source>
        <dbReference type="EMBL" id="QHU28956.1"/>
    </source>
</evidence>
<organism evidence="1">
    <name type="scientific">viral metagenome</name>
    <dbReference type="NCBI Taxonomy" id="1070528"/>
    <lineage>
        <taxon>unclassified sequences</taxon>
        <taxon>metagenomes</taxon>
        <taxon>organismal metagenomes</taxon>
    </lineage>
</organism>
<sequence>MFNEIVTLVKLDTVHLYLDLKKKIIYFDVTNSSYSKQNSITVLQYFKNFWILAKEQNAKYYLVIKINSIGIYPLSFYNNLVDCLTELNYIFKEHLHSCSFLCSDSNPLTMLKPLFNIYNFVRPYTVCNTYEEVIIYFKKTENQVI</sequence>
<dbReference type="EMBL" id="MN740477">
    <property type="protein sequence ID" value="QHU28956.1"/>
    <property type="molecule type" value="Genomic_DNA"/>
</dbReference>
<reference evidence="1" key="1">
    <citation type="journal article" date="2020" name="Nature">
        <title>Giant virus diversity and host interactions through global metagenomics.</title>
        <authorList>
            <person name="Schulz F."/>
            <person name="Roux S."/>
            <person name="Paez-Espino D."/>
            <person name="Jungbluth S."/>
            <person name="Walsh D.A."/>
            <person name="Denef V.J."/>
            <person name="McMahon K.D."/>
            <person name="Konstantinidis K.T."/>
            <person name="Eloe-Fadrosh E.A."/>
            <person name="Kyrpides N.C."/>
            <person name="Woyke T."/>
        </authorList>
    </citation>
    <scope>NUCLEOTIDE SEQUENCE</scope>
    <source>
        <strain evidence="1">GVMAG-M-3300027791-30</strain>
    </source>
</reference>
<dbReference type="AlphaFoldDB" id="A0A6C0LDC9"/>
<protein>
    <recommendedName>
        <fullName evidence="2">CRAL-TRIO domain-containing protein</fullName>
    </recommendedName>
</protein>
<evidence type="ECO:0008006" key="2">
    <source>
        <dbReference type="Google" id="ProtNLM"/>
    </source>
</evidence>
<accession>A0A6C0LDC9</accession>
<proteinExistence type="predicted"/>
<name>A0A6C0LDC9_9ZZZZ</name>